<evidence type="ECO:0000256" key="4">
    <source>
        <dbReference type="SAM" id="Coils"/>
    </source>
</evidence>
<dbReference type="Gene3D" id="1.20.120.530">
    <property type="entry name" value="GntR ligand-binding domain-like"/>
    <property type="match status" value="1"/>
</dbReference>
<evidence type="ECO:0000256" key="1">
    <source>
        <dbReference type="ARBA" id="ARBA00023015"/>
    </source>
</evidence>
<keyword evidence="3" id="KW-0804">Transcription</keyword>
<name>F2JJ04_CELLD</name>
<organism evidence="6 7">
    <name type="scientific">Cellulosilyticum lentocellum (strain ATCC 49066 / DSM 5427 / NCIMB 11756 / RHM5)</name>
    <name type="common">Clostridium lentocellum</name>
    <dbReference type="NCBI Taxonomy" id="642492"/>
    <lineage>
        <taxon>Bacteria</taxon>
        <taxon>Bacillati</taxon>
        <taxon>Bacillota</taxon>
        <taxon>Clostridia</taxon>
        <taxon>Lachnospirales</taxon>
        <taxon>Cellulosilyticaceae</taxon>
        <taxon>Cellulosilyticum</taxon>
    </lineage>
</organism>
<sequence>MIFDSGSNDKASLREKVFKSIRESILEGKYKPGDALREATIAKELNVSRTPVREAIRQLELEGLVQSIPNKETVVTGVSQEDVQDIFMIRSRLEGMAAKLAAERITLEELEKLKEVLELTEFYVTKKDLVHIGELDHRFHDMIYKATKSKILKQMLSDFHTYVQKTRMESLATPGRATCLLKEHTAIFKAIQNQDGEKAEELTNKHIEQVSKNMHLDDAPRYH</sequence>
<dbReference type="STRING" id="642492.Clole_1437"/>
<dbReference type="InterPro" id="IPR011711">
    <property type="entry name" value="GntR_C"/>
</dbReference>
<evidence type="ECO:0000313" key="6">
    <source>
        <dbReference type="EMBL" id="ADZ83163.1"/>
    </source>
</evidence>
<dbReference type="InterPro" id="IPR000524">
    <property type="entry name" value="Tscrpt_reg_HTH_GntR"/>
</dbReference>
<dbReference type="HOGENOM" id="CLU_017584_5_1_9"/>
<dbReference type="SUPFAM" id="SSF48008">
    <property type="entry name" value="GntR ligand-binding domain-like"/>
    <property type="match status" value="1"/>
</dbReference>
<dbReference type="Pfam" id="PF00392">
    <property type="entry name" value="GntR"/>
    <property type="match status" value="1"/>
</dbReference>
<evidence type="ECO:0000256" key="3">
    <source>
        <dbReference type="ARBA" id="ARBA00023163"/>
    </source>
</evidence>
<dbReference type="PRINTS" id="PR00035">
    <property type="entry name" value="HTHGNTR"/>
</dbReference>
<keyword evidence="1" id="KW-0805">Transcription regulation</keyword>
<dbReference type="Gene3D" id="1.10.10.10">
    <property type="entry name" value="Winged helix-like DNA-binding domain superfamily/Winged helix DNA-binding domain"/>
    <property type="match status" value="1"/>
</dbReference>
<dbReference type="eggNOG" id="COG1802">
    <property type="taxonomic scope" value="Bacteria"/>
</dbReference>
<dbReference type="PROSITE" id="PS50949">
    <property type="entry name" value="HTH_GNTR"/>
    <property type="match status" value="1"/>
</dbReference>
<dbReference type="InterPro" id="IPR008920">
    <property type="entry name" value="TF_FadR/GntR_C"/>
</dbReference>
<dbReference type="GO" id="GO:0003677">
    <property type="term" value="F:DNA binding"/>
    <property type="evidence" value="ECO:0007669"/>
    <property type="project" value="UniProtKB-KW"/>
</dbReference>
<dbReference type="InterPro" id="IPR036390">
    <property type="entry name" value="WH_DNA-bd_sf"/>
</dbReference>
<dbReference type="RefSeq" id="WP_013656461.1">
    <property type="nucleotide sequence ID" value="NC_015275.1"/>
</dbReference>
<keyword evidence="7" id="KW-1185">Reference proteome</keyword>
<dbReference type="CDD" id="cd07377">
    <property type="entry name" value="WHTH_GntR"/>
    <property type="match status" value="1"/>
</dbReference>
<dbReference type="KEGG" id="cle:Clole_1437"/>
<dbReference type="SMART" id="SM00895">
    <property type="entry name" value="FCD"/>
    <property type="match status" value="1"/>
</dbReference>
<keyword evidence="2" id="KW-0238">DNA-binding</keyword>
<dbReference type="SUPFAM" id="SSF46785">
    <property type="entry name" value="Winged helix' DNA-binding domain"/>
    <property type="match status" value="1"/>
</dbReference>
<dbReference type="PANTHER" id="PTHR43537">
    <property type="entry name" value="TRANSCRIPTIONAL REGULATOR, GNTR FAMILY"/>
    <property type="match status" value="1"/>
</dbReference>
<dbReference type="InterPro" id="IPR036388">
    <property type="entry name" value="WH-like_DNA-bd_sf"/>
</dbReference>
<dbReference type="AlphaFoldDB" id="F2JJ04"/>
<dbReference type="Proteomes" id="UP000008467">
    <property type="component" value="Chromosome"/>
</dbReference>
<feature type="coiled-coil region" evidence="4">
    <location>
        <begin position="93"/>
        <end position="120"/>
    </location>
</feature>
<dbReference type="GO" id="GO:0003700">
    <property type="term" value="F:DNA-binding transcription factor activity"/>
    <property type="evidence" value="ECO:0007669"/>
    <property type="project" value="InterPro"/>
</dbReference>
<reference evidence="6 7" key="1">
    <citation type="journal article" date="2011" name="J. Bacteriol.">
        <title>Complete genome sequence of the cellulose-degrading bacterium Cellulosilyticum lentocellum.</title>
        <authorList>
            <consortium name="US DOE Joint Genome Institute"/>
            <person name="Miller D.A."/>
            <person name="Suen G."/>
            <person name="Bruce D."/>
            <person name="Copeland A."/>
            <person name="Cheng J.F."/>
            <person name="Detter C."/>
            <person name="Goodwin L.A."/>
            <person name="Han C.S."/>
            <person name="Hauser L.J."/>
            <person name="Land M.L."/>
            <person name="Lapidus A."/>
            <person name="Lucas S."/>
            <person name="Meincke L."/>
            <person name="Pitluck S."/>
            <person name="Tapia R."/>
            <person name="Teshima H."/>
            <person name="Woyke T."/>
            <person name="Fox B.G."/>
            <person name="Angert E.R."/>
            <person name="Currie C.R."/>
        </authorList>
    </citation>
    <scope>NUCLEOTIDE SEQUENCE [LARGE SCALE GENOMIC DNA]</scope>
    <source>
        <strain evidence="7">ATCC 49066 / DSM 5427 / NCIMB 11756 / RHM5</strain>
    </source>
</reference>
<dbReference type="SMART" id="SM00345">
    <property type="entry name" value="HTH_GNTR"/>
    <property type="match status" value="1"/>
</dbReference>
<accession>F2JJ04</accession>
<evidence type="ECO:0000313" key="7">
    <source>
        <dbReference type="Proteomes" id="UP000008467"/>
    </source>
</evidence>
<evidence type="ECO:0000259" key="5">
    <source>
        <dbReference type="PROSITE" id="PS50949"/>
    </source>
</evidence>
<gene>
    <name evidence="6" type="ordered locus">Clole_1437</name>
</gene>
<dbReference type="EMBL" id="CP002582">
    <property type="protein sequence ID" value="ADZ83163.1"/>
    <property type="molecule type" value="Genomic_DNA"/>
</dbReference>
<proteinExistence type="predicted"/>
<dbReference type="PANTHER" id="PTHR43537:SF24">
    <property type="entry name" value="GLUCONATE OPERON TRANSCRIPTIONAL REPRESSOR"/>
    <property type="match status" value="1"/>
</dbReference>
<evidence type="ECO:0000256" key="2">
    <source>
        <dbReference type="ARBA" id="ARBA00023125"/>
    </source>
</evidence>
<feature type="domain" description="HTH gntR-type" evidence="5">
    <location>
        <begin position="11"/>
        <end position="78"/>
    </location>
</feature>
<keyword evidence="4" id="KW-0175">Coiled coil</keyword>
<protein>
    <submittedName>
        <fullName evidence="6">Transcriptional regulator, GntR family</fullName>
    </submittedName>
</protein>
<dbReference type="Pfam" id="PF07729">
    <property type="entry name" value="FCD"/>
    <property type="match status" value="1"/>
</dbReference>